<dbReference type="PANTHER" id="PTHR38075">
    <property type="entry name" value="DUF4139 DOMAIN-CONTAINING PROTEIN"/>
    <property type="match status" value="1"/>
</dbReference>
<sequence length="493" mass="56281">MDQYYNPILLTTCQQTLLIKALILSMLLSSTIAWGNEEIQTTQADQKAVSITIYNNNLALVRDQRRIVLKKGNNTLAFTDVSTEIQPETALLRNLSRPKNFFVIEQNYEFDLLTAQNLLEKYVGQKVGVRYHHPTTGEQTIKEAILLAANPEIILQFKDHIEAGIPLNRITYPQTPQNLRTNPALVSQINTTFTGPQTLELNYLTRGLSWKADYIAQLNEAENHFDLNSWITLTNQSGIAYKGAHLQFMAGNIHQVTPFAKYARPQAREAITLANEAPTVQEEALLDYHLYSLAQATTINNNQTKQITLFNARNIPIQKSYEIHDHISCTQDNPTYPTVFNLPVAIFLRFDNSKENKLGLPLPPGIVRFYKQNLAHDFQFVGEDIMIHKDDYAEFKIGQAFDVTAIKQRTRYQKLSYNTFESTFEIKIQNITKIPVVVKITELIPDNCHVLAENYPHQQKTANAAVWQLAIPPEKRTTLIINFEAEKKPILER</sequence>
<dbReference type="RefSeq" id="WP_096526718.1">
    <property type="nucleotide sequence ID" value="NZ_AP014836.1"/>
</dbReference>
<evidence type="ECO:0000313" key="2">
    <source>
        <dbReference type="Proteomes" id="UP000243679"/>
    </source>
</evidence>
<dbReference type="Proteomes" id="UP000243679">
    <property type="component" value="Chromosome"/>
</dbReference>
<evidence type="ECO:0000313" key="1">
    <source>
        <dbReference type="EMBL" id="BAW80138.1"/>
    </source>
</evidence>
<protein>
    <submittedName>
        <fullName evidence="1">Hypothetical conserved protein</fullName>
    </submittedName>
</protein>
<dbReference type="AlphaFoldDB" id="A0A1Q2SLX3"/>
<dbReference type="PANTHER" id="PTHR38075:SF1">
    <property type="entry name" value="DUF4139 DOMAIN-CONTAINING PROTEIN"/>
    <property type="match status" value="1"/>
</dbReference>
<organism evidence="1 2">
    <name type="scientific">Candidatus Nitrosoglobus terrae</name>
    <dbReference type="NCBI Taxonomy" id="1630141"/>
    <lineage>
        <taxon>Bacteria</taxon>
        <taxon>Pseudomonadati</taxon>
        <taxon>Pseudomonadota</taxon>
        <taxon>Gammaproteobacteria</taxon>
        <taxon>Chromatiales</taxon>
        <taxon>Chromatiaceae</taxon>
        <taxon>Candidatus Nitrosoglobus</taxon>
    </lineage>
</organism>
<dbReference type="OrthoDB" id="9808067at2"/>
<keyword evidence="2" id="KW-1185">Reference proteome</keyword>
<proteinExistence type="predicted"/>
<gene>
    <name evidence="1" type="ORF">TAO_0768</name>
</gene>
<reference evidence="1 2" key="1">
    <citation type="journal article" date="2017" name="ISME J.">
        <title>An acid-tolerant ammonia-oxidizing ?-proteobacterium from soil.</title>
        <authorList>
            <person name="Hayatsu M."/>
            <person name="Tago K."/>
            <person name="Uchiyama I."/>
            <person name="Toyoda A."/>
            <person name="Wang Y."/>
            <person name="Shimomura Y."/>
            <person name="Okubo T."/>
            <person name="Kurisu F."/>
            <person name="Hirono Y."/>
            <person name="Nonaka K."/>
            <person name="Akiyama H."/>
            <person name="Itoh T."/>
            <person name="Takami H."/>
        </authorList>
    </citation>
    <scope>NUCLEOTIDE SEQUENCE [LARGE SCALE GENOMIC DNA]</scope>
    <source>
        <strain evidence="1 2">TAO100</strain>
    </source>
</reference>
<accession>A0A1Q2SLX3</accession>
<dbReference type="KEGG" id="ntt:TAO_0768"/>
<name>A0A1Q2SLX3_9GAMM</name>
<dbReference type="EMBL" id="AP014836">
    <property type="protein sequence ID" value="BAW80138.1"/>
    <property type="molecule type" value="Genomic_DNA"/>
</dbReference>